<comment type="caution">
    <text evidence="7">The sequence shown here is derived from an EMBL/GenBank/DDBJ whole genome shotgun (WGS) entry which is preliminary data.</text>
</comment>
<comment type="similarity">
    <text evidence="2">Belongs to the Orn/Lys/Arg decarboxylase class-I family.</text>
</comment>
<dbReference type="SUPFAM" id="SSF55904">
    <property type="entry name" value="Ornithine decarboxylase C-terminal domain"/>
    <property type="match status" value="1"/>
</dbReference>
<gene>
    <name evidence="7" type="ORF">NE675_03585</name>
</gene>
<dbReference type="Proteomes" id="UP001206692">
    <property type="component" value="Unassembled WGS sequence"/>
</dbReference>
<sequence length="489" mass="52452">MNREKQQRAPFVEALEAYCRLKMKAYHTPGHKLGQGISTYQEKLFGPALSRDLGVMYALDDLFQPEGALKEAMELAADLYGAGRTFFSINGTTACIEAMILAVCRDGDEIIIPREAHKSVISGLILSGAIPVYMESRFDKARQVSLGPDVSALKKAIEAHPKAKAVVFTYPTYDGIAGNLEAMTAYAHEKGLFVLVDEAHGAHLGFLPDLPKEALQCGADCVAQSTHKMAGSLTQTSMLHCRRGFPLSDRLAASMAVVQSTSPHYWFLASLDSARQQLALHGSDLLESALSLARYVRQEINAIPGLSSFGRDIVDGVVVTGFDETKITIDFSGVGLDGIEAEKCLRREGIEVELVAGNHVLALITLGDTKETAQSLVDACRAIASGKTLCAAAPGDEPPLPVPQVAAAPRKVWNGPVEQIPFDEAGGRVAAETVTFYPPGIPALAAGEIITEACQQYIHHKMGQGYKPNGPADGTLQTIRVQKEDSHEG</sequence>
<dbReference type="Pfam" id="PF03711">
    <property type="entry name" value="OKR_DC_1_C"/>
    <property type="match status" value="1"/>
</dbReference>
<evidence type="ECO:0000256" key="5">
    <source>
        <dbReference type="ARBA" id="ARBA00023239"/>
    </source>
</evidence>
<dbReference type="PANTHER" id="PTHR43277:SF4">
    <property type="entry name" value="ARGININE DECARBOXYLASE"/>
    <property type="match status" value="1"/>
</dbReference>
<dbReference type="RefSeq" id="WP_062411380.1">
    <property type="nucleotide sequence ID" value="NZ_JAJCIO010000018.1"/>
</dbReference>
<feature type="domain" description="Orn/Lys/Arg decarboxylases family 1 pyridoxal-P attachment site" evidence="6">
    <location>
        <begin position="223"/>
        <end position="237"/>
    </location>
</feature>
<keyword evidence="4" id="KW-0663">Pyridoxal phosphate</keyword>
<dbReference type="InterPro" id="IPR015424">
    <property type="entry name" value="PyrdxlP-dep_Trfase"/>
</dbReference>
<dbReference type="SUPFAM" id="SSF53383">
    <property type="entry name" value="PLP-dependent transferases"/>
    <property type="match status" value="1"/>
</dbReference>
<dbReference type="InterPro" id="IPR015421">
    <property type="entry name" value="PyrdxlP-dep_Trfase_major"/>
</dbReference>
<keyword evidence="7" id="KW-0808">Transferase</keyword>
<evidence type="ECO:0000256" key="1">
    <source>
        <dbReference type="ARBA" id="ARBA00001933"/>
    </source>
</evidence>
<dbReference type="GO" id="GO:0008483">
    <property type="term" value="F:transaminase activity"/>
    <property type="evidence" value="ECO:0007669"/>
    <property type="project" value="UniProtKB-KW"/>
</dbReference>
<keyword evidence="7" id="KW-0032">Aminotransferase</keyword>
<organism evidence="7 8">
    <name type="scientific">Megasphaera massiliensis</name>
    <dbReference type="NCBI Taxonomy" id="1232428"/>
    <lineage>
        <taxon>Bacteria</taxon>
        <taxon>Bacillati</taxon>
        <taxon>Bacillota</taxon>
        <taxon>Negativicutes</taxon>
        <taxon>Veillonellales</taxon>
        <taxon>Veillonellaceae</taxon>
        <taxon>Megasphaera</taxon>
    </lineage>
</organism>
<dbReference type="InterPro" id="IPR052357">
    <property type="entry name" value="Orn_Lys_Arg_decarboxylase-I"/>
</dbReference>
<evidence type="ECO:0000313" key="8">
    <source>
        <dbReference type="Proteomes" id="UP001206692"/>
    </source>
</evidence>
<dbReference type="PANTHER" id="PTHR43277">
    <property type="entry name" value="ARGININE DECARBOXYLASE"/>
    <property type="match status" value="1"/>
</dbReference>
<dbReference type="Gene3D" id="3.90.100.10">
    <property type="entry name" value="Orn/Lys/Arg decarboxylase, C-terminal domain"/>
    <property type="match status" value="1"/>
</dbReference>
<dbReference type="EMBL" id="JANGEW010000004">
    <property type="protein sequence ID" value="MCQ5342117.1"/>
    <property type="molecule type" value="Genomic_DNA"/>
</dbReference>
<evidence type="ECO:0000259" key="6">
    <source>
        <dbReference type="PROSITE" id="PS00703"/>
    </source>
</evidence>
<evidence type="ECO:0000256" key="4">
    <source>
        <dbReference type="ARBA" id="ARBA00022898"/>
    </source>
</evidence>
<keyword evidence="8" id="KW-1185">Reference proteome</keyword>
<reference evidence="7 8" key="1">
    <citation type="submission" date="2022-06" db="EMBL/GenBank/DDBJ databases">
        <title>Isolation of gut microbiota from human fecal samples.</title>
        <authorList>
            <person name="Pamer E.G."/>
            <person name="Barat B."/>
            <person name="Waligurski E."/>
            <person name="Medina S."/>
            <person name="Paddock L."/>
            <person name="Mostad J."/>
        </authorList>
    </citation>
    <scope>NUCLEOTIDE SEQUENCE [LARGE SCALE GENOMIC DNA]</scope>
    <source>
        <strain evidence="7 8">DFI.1.1</strain>
    </source>
</reference>
<dbReference type="InterPro" id="IPR000310">
    <property type="entry name" value="Orn/Lys/Arg_deCO2ase_major_dom"/>
</dbReference>
<evidence type="ECO:0000256" key="2">
    <source>
        <dbReference type="ARBA" id="ARBA00010671"/>
    </source>
</evidence>
<evidence type="ECO:0000256" key="3">
    <source>
        <dbReference type="ARBA" id="ARBA00022793"/>
    </source>
</evidence>
<evidence type="ECO:0000313" key="7">
    <source>
        <dbReference type="EMBL" id="MCQ5342117.1"/>
    </source>
</evidence>
<accession>A0ABT1SQH4</accession>
<keyword evidence="3" id="KW-0210">Decarboxylase</keyword>
<dbReference type="Gene3D" id="3.40.640.10">
    <property type="entry name" value="Type I PLP-dependent aspartate aminotransferase-like (Major domain)"/>
    <property type="match status" value="1"/>
</dbReference>
<comment type="cofactor">
    <cofactor evidence="1">
        <name>pyridoxal 5'-phosphate</name>
        <dbReference type="ChEBI" id="CHEBI:597326"/>
    </cofactor>
</comment>
<name>A0ABT1SQH4_9FIRM</name>
<keyword evidence="5" id="KW-0456">Lyase</keyword>
<dbReference type="Pfam" id="PF01276">
    <property type="entry name" value="OKR_DC_1"/>
    <property type="match status" value="1"/>
</dbReference>
<dbReference type="InterPro" id="IPR008286">
    <property type="entry name" value="Prn/Lys/Arg_de-COase_C"/>
</dbReference>
<proteinExistence type="inferred from homology"/>
<dbReference type="InterPro" id="IPR036633">
    <property type="entry name" value="Prn/Lys/Arg_de-COase_C_sf"/>
</dbReference>
<protein>
    <submittedName>
        <fullName evidence="7">Aminotransferase class I/II-fold pyridoxal phosphate-dependent enzyme</fullName>
    </submittedName>
</protein>
<dbReference type="PROSITE" id="PS00703">
    <property type="entry name" value="OKR_DC_1"/>
    <property type="match status" value="1"/>
</dbReference>